<comment type="catalytic activity">
    <reaction evidence="11">
        <text>D-glyceraldehyde 3-phosphate + pyruvate + H(+) = 1-deoxy-D-xylulose 5-phosphate + CO2</text>
        <dbReference type="Rhea" id="RHEA:12605"/>
        <dbReference type="ChEBI" id="CHEBI:15361"/>
        <dbReference type="ChEBI" id="CHEBI:15378"/>
        <dbReference type="ChEBI" id="CHEBI:16526"/>
        <dbReference type="ChEBI" id="CHEBI:57792"/>
        <dbReference type="ChEBI" id="CHEBI:59776"/>
        <dbReference type="EC" id="2.2.1.7"/>
    </reaction>
</comment>
<comment type="subunit">
    <text evidence="3 11">Homodimer.</text>
</comment>
<reference evidence="14" key="1">
    <citation type="journal article" date="2014" name="Int. J. Syst. Evol. Microbiol.">
        <title>Complete genome sequence of Corynebacterium casei LMG S-19264T (=DSM 44701T), isolated from a smear-ripened cheese.</title>
        <authorList>
            <consortium name="US DOE Joint Genome Institute (JGI-PGF)"/>
            <person name="Walter F."/>
            <person name="Albersmeier A."/>
            <person name="Kalinowski J."/>
            <person name="Ruckert C."/>
        </authorList>
    </citation>
    <scope>NUCLEOTIDE SEQUENCE</scope>
    <source>
        <strain evidence="14">JCM 5016</strain>
    </source>
</reference>
<dbReference type="Gene3D" id="3.40.50.970">
    <property type="match status" value="2"/>
</dbReference>
<organism evidence="14 15">
    <name type="scientific">Streptomyces echinoruber</name>
    <dbReference type="NCBI Taxonomy" id="68898"/>
    <lineage>
        <taxon>Bacteria</taxon>
        <taxon>Bacillati</taxon>
        <taxon>Actinomycetota</taxon>
        <taxon>Actinomycetes</taxon>
        <taxon>Kitasatosporales</taxon>
        <taxon>Streptomycetaceae</taxon>
        <taxon>Streptomyces</taxon>
    </lineage>
</organism>
<dbReference type="InterPro" id="IPR005475">
    <property type="entry name" value="Transketolase-like_Pyr-bd"/>
</dbReference>
<dbReference type="InterPro" id="IPR009014">
    <property type="entry name" value="Transketo_C/PFOR_II"/>
</dbReference>
<accession>A0A918VC48</accession>
<dbReference type="GO" id="GO:0016114">
    <property type="term" value="P:terpenoid biosynthetic process"/>
    <property type="evidence" value="ECO:0007669"/>
    <property type="project" value="UniProtKB-UniRule"/>
</dbReference>
<dbReference type="GO" id="GO:0005829">
    <property type="term" value="C:cytosol"/>
    <property type="evidence" value="ECO:0007669"/>
    <property type="project" value="TreeGrafter"/>
</dbReference>
<evidence type="ECO:0000256" key="8">
    <source>
        <dbReference type="ARBA" id="ARBA00023052"/>
    </source>
</evidence>
<feature type="binding site" evidence="11">
    <location>
        <position position="407"/>
    </location>
    <ligand>
        <name>thiamine diphosphate</name>
        <dbReference type="ChEBI" id="CHEBI:58937"/>
    </ligand>
</feature>
<dbReference type="InterPro" id="IPR005477">
    <property type="entry name" value="Dxylulose-5-P_synthase"/>
</dbReference>
<feature type="domain" description="Transketolase-like pyrimidine-binding" evidence="13">
    <location>
        <begin position="356"/>
        <end position="520"/>
    </location>
</feature>
<dbReference type="InterPro" id="IPR029061">
    <property type="entry name" value="THDP-binding"/>
</dbReference>
<dbReference type="Pfam" id="PF02780">
    <property type="entry name" value="Transketolase_C"/>
    <property type="match status" value="1"/>
</dbReference>
<comment type="caution">
    <text evidence="14">The sequence shown here is derived from an EMBL/GenBank/DDBJ whole genome shotgun (WGS) entry which is preliminary data.</text>
</comment>
<feature type="binding site" evidence="11">
    <location>
        <begin position="154"/>
        <end position="156"/>
    </location>
    <ligand>
        <name>thiamine diphosphate</name>
        <dbReference type="ChEBI" id="CHEBI:58937"/>
    </ligand>
</feature>
<dbReference type="GO" id="GO:0009228">
    <property type="term" value="P:thiamine biosynthetic process"/>
    <property type="evidence" value="ECO:0007669"/>
    <property type="project" value="UniProtKB-UniRule"/>
</dbReference>
<dbReference type="FunFam" id="3.40.50.970:FF:000005">
    <property type="entry name" value="1-deoxy-D-xylulose-5-phosphate synthase"/>
    <property type="match status" value="1"/>
</dbReference>
<feature type="binding site" evidence="11">
    <location>
        <position position="215"/>
    </location>
    <ligand>
        <name>thiamine diphosphate</name>
        <dbReference type="ChEBI" id="CHEBI:58937"/>
    </ligand>
</feature>
<feature type="region of interest" description="Disordered" evidence="12">
    <location>
        <begin position="1"/>
        <end position="25"/>
    </location>
</feature>
<dbReference type="SUPFAM" id="SSF52922">
    <property type="entry name" value="TK C-terminal domain-like"/>
    <property type="match status" value="1"/>
</dbReference>
<comment type="similarity">
    <text evidence="2 11">Belongs to the transketolase family. DXPS subfamily.</text>
</comment>
<dbReference type="Pfam" id="PF02779">
    <property type="entry name" value="Transket_pyr"/>
    <property type="match status" value="1"/>
</dbReference>
<evidence type="ECO:0000259" key="13">
    <source>
        <dbReference type="SMART" id="SM00861"/>
    </source>
</evidence>
<gene>
    <name evidence="14" type="primary">dxs2</name>
    <name evidence="11" type="synonym">dxs</name>
    <name evidence="14" type="ORF">GCM10010389_28480</name>
</gene>
<proteinExistence type="inferred from homology"/>
<keyword evidence="8 11" id="KW-0786">Thiamine pyrophosphate</keyword>
<keyword evidence="6 11" id="KW-0460">Magnesium</keyword>
<evidence type="ECO:0000256" key="9">
    <source>
        <dbReference type="ARBA" id="ARBA00023229"/>
    </source>
</evidence>
<keyword evidence="15" id="KW-1185">Reference proteome</keyword>
<dbReference type="PROSITE" id="PS00802">
    <property type="entry name" value="TRANSKETOLASE_2"/>
    <property type="match status" value="1"/>
</dbReference>
<comment type="cofactor">
    <cofactor evidence="11">
        <name>thiamine diphosphate</name>
        <dbReference type="ChEBI" id="CHEBI:58937"/>
    </cofactor>
    <text evidence="11">Binds 1 thiamine pyrophosphate per subunit.</text>
</comment>
<dbReference type="SMART" id="SM00861">
    <property type="entry name" value="Transket_pyr"/>
    <property type="match status" value="1"/>
</dbReference>
<protein>
    <recommendedName>
        <fullName evidence="11">1-deoxy-D-xylulose-5-phosphate synthase</fullName>
        <ecNumber evidence="11">2.2.1.7</ecNumber>
    </recommendedName>
    <alternativeName>
        <fullName evidence="11">1-deoxyxylulose-5-phosphate synthase</fullName>
        <shortName evidence="11">DXP synthase</shortName>
        <shortName evidence="11">DXPS</shortName>
    </alternativeName>
</protein>
<dbReference type="Pfam" id="PF13292">
    <property type="entry name" value="DXP_synthase_N"/>
    <property type="match status" value="1"/>
</dbReference>
<dbReference type="InterPro" id="IPR020826">
    <property type="entry name" value="Transketolase_BS"/>
</dbReference>
<evidence type="ECO:0000256" key="5">
    <source>
        <dbReference type="ARBA" id="ARBA00022723"/>
    </source>
</evidence>
<feature type="binding site" evidence="11">
    <location>
        <position position="215"/>
    </location>
    <ligand>
        <name>Mg(2+)</name>
        <dbReference type="ChEBI" id="CHEBI:18420"/>
    </ligand>
</feature>
<dbReference type="CDD" id="cd07033">
    <property type="entry name" value="TPP_PYR_DXS_TK_like"/>
    <property type="match status" value="1"/>
</dbReference>
<dbReference type="HAMAP" id="MF_00315">
    <property type="entry name" value="DXP_synth"/>
    <property type="match status" value="1"/>
</dbReference>
<dbReference type="PANTHER" id="PTHR43322:SF5">
    <property type="entry name" value="1-DEOXY-D-XYLULOSE-5-PHOSPHATE SYNTHASE, CHLOROPLASTIC"/>
    <property type="match status" value="1"/>
</dbReference>
<dbReference type="EMBL" id="BMWH01000009">
    <property type="protein sequence ID" value="GGZ88470.1"/>
    <property type="molecule type" value="Genomic_DNA"/>
</dbReference>
<dbReference type="SUPFAM" id="SSF52518">
    <property type="entry name" value="Thiamin diphosphate-binding fold (THDP-binding)"/>
    <property type="match status" value="2"/>
</dbReference>
<keyword evidence="4 11" id="KW-0808">Transferase</keyword>
<evidence type="ECO:0000313" key="15">
    <source>
        <dbReference type="Proteomes" id="UP000623010"/>
    </source>
</evidence>
<dbReference type="GO" id="GO:0008661">
    <property type="term" value="F:1-deoxy-D-xylulose-5-phosphate synthase activity"/>
    <property type="evidence" value="ECO:0007669"/>
    <property type="project" value="UniProtKB-UniRule"/>
</dbReference>
<evidence type="ECO:0000256" key="3">
    <source>
        <dbReference type="ARBA" id="ARBA00011738"/>
    </source>
</evidence>
<dbReference type="Proteomes" id="UP000623010">
    <property type="component" value="Unassembled WGS sequence"/>
</dbReference>
<dbReference type="InterPro" id="IPR033248">
    <property type="entry name" value="Transketolase_C"/>
</dbReference>
<comment type="pathway">
    <text evidence="1 11">Metabolic intermediate biosynthesis; 1-deoxy-D-xylulose 5-phosphate biosynthesis; 1-deoxy-D-xylulose 5-phosphate from D-glyceraldehyde 3-phosphate and pyruvate: step 1/1.</text>
</comment>
<dbReference type="GO" id="GO:0030976">
    <property type="term" value="F:thiamine pyrophosphate binding"/>
    <property type="evidence" value="ECO:0007669"/>
    <property type="project" value="UniProtKB-UniRule"/>
</dbReference>
<evidence type="ECO:0000256" key="10">
    <source>
        <dbReference type="ARBA" id="ARBA00055605"/>
    </source>
</evidence>
<dbReference type="GO" id="GO:0019288">
    <property type="term" value="P:isopentenyl diphosphate biosynthetic process, methylerythritol 4-phosphate pathway"/>
    <property type="evidence" value="ECO:0007669"/>
    <property type="project" value="TreeGrafter"/>
</dbReference>
<dbReference type="AlphaFoldDB" id="A0A918VC48"/>
<dbReference type="PANTHER" id="PTHR43322">
    <property type="entry name" value="1-D-DEOXYXYLULOSE 5-PHOSPHATE SYNTHASE-RELATED"/>
    <property type="match status" value="1"/>
</dbReference>
<comment type="cofactor">
    <cofactor evidence="11">
        <name>Mg(2+)</name>
        <dbReference type="ChEBI" id="CHEBI:18420"/>
    </cofactor>
    <text evidence="11">Binds 1 Mg(2+) ion per subunit.</text>
</comment>
<feature type="binding site" evidence="11">
    <location>
        <position position="114"/>
    </location>
    <ligand>
        <name>thiamine diphosphate</name>
        <dbReference type="ChEBI" id="CHEBI:58937"/>
    </ligand>
</feature>
<comment type="function">
    <text evidence="10 11">Catalyzes the acyloin condensation reaction between C atoms 2 and 3 of pyruvate and glyceraldehyde 3-phosphate to yield 1-deoxy-D-xylulose-5-phosphate (DXP).</text>
</comment>
<evidence type="ECO:0000256" key="1">
    <source>
        <dbReference type="ARBA" id="ARBA00004980"/>
    </source>
</evidence>
<dbReference type="NCBIfam" id="NF003933">
    <property type="entry name" value="PRK05444.2-2"/>
    <property type="match status" value="1"/>
</dbReference>
<dbReference type="InterPro" id="IPR049557">
    <property type="entry name" value="Transketolase_CS"/>
</dbReference>
<sequence length="683" mass="73483">MKGGAAGVTYDAPPARGPHERNIRLDRPGERSTQLYCKEARVPLLTRIRGPRDLDGLTPEQLDELAEEIRTFLVDAVSKTGGHLGPNLGVVELTIALHRVFDSPKDKVLWDTGHQAYVHKLLTGRQDFSKLRAKGGLSGYPSRAESEHDVIENSHASTVLGWADGIAKANQLLKRDSHVVAVIGDGALTGGMAWEALNNIADAKDRPLVIVVNDNERSYAPTIGGLANHLATLRTTDGYERFLARTKEMLERTPVVGKPLYDTLHGAKKGLKDFIAPQGMFEDLGLKYVGPIDGHDIQALESALARAKRFNGPVIVHCLTEKGRGYKPAEQDEADRFHGIGPIHPDTGLPIKAAAQSWTSVFGDEMVKLGHEREDIVAITAAMLQPVGLKKFAEVFPDRIYDVGIAEQHAAVSAAGLATGGLHPVFAVYATFLNRAFDQVLMDVALHKCGVTFVLDRAGVTGDDGASHNGMWDMSMLQIVPGLRLAAPRDADQLRAQLREAVAVEDAPTVVRYSKGVVGPAVPAVGRVGGMDVLREPGTDRPDVLLVSVGALAPMCLEVAELLQKQGISTTVVDPRWVKPVDEAMAPLAERHRVVVTVEDNSRVGGVGSAIAQALRDAGVDVPLRDFGIPPRFLDHASRAEVLAEIGLTAPDIARQVTGLVARIDGRYERTASDVDSVEAARD</sequence>
<keyword evidence="9 11" id="KW-0414">Isoprene biosynthesis</keyword>
<keyword evidence="5 11" id="KW-0479">Metal-binding</keyword>
<evidence type="ECO:0000256" key="11">
    <source>
        <dbReference type="HAMAP-Rule" id="MF_00315"/>
    </source>
</evidence>
<dbReference type="PROSITE" id="PS00801">
    <property type="entry name" value="TRANSKETOLASE_1"/>
    <property type="match status" value="1"/>
</dbReference>
<evidence type="ECO:0000256" key="6">
    <source>
        <dbReference type="ARBA" id="ARBA00022842"/>
    </source>
</evidence>
<dbReference type="NCBIfam" id="TIGR00204">
    <property type="entry name" value="dxs"/>
    <property type="match status" value="1"/>
</dbReference>
<evidence type="ECO:0000313" key="14">
    <source>
        <dbReference type="EMBL" id="GGZ88470.1"/>
    </source>
</evidence>
<feature type="binding site" evidence="11">
    <location>
        <begin position="186"/>
        <end position="187"/>
    </location>
    <ligand>
        <name>thiamine diphosphate</name>
        <dbReference type="ChEBI" id="CHEBI:58937"/>
    </ligand>
</feature>
<evidence type="ECO:0000256" key="2">
    <source>
        <dbReference type="ARBA" id="ARBA00011081"/>
    </source>
</evidence>
<keyword evidence="7 11" id="KW-0784">Thiamine biosynthesis</keyword>
<dbReference type="Gene3D" id="3.40.50.920">
    <property type="match status" value="1"/>
</dbReference>
<reference evidence="14" key="2">
    <citation type="submission" date="2020-09" db="EMBL/GenBank/DDBJ databases">
        <authorList>
            <person name="Sun Q."/>
            <person name="Ohkuma M."/>
        </authorList>
    </citation>
    <scope>NUCLEOTIDE SEQUENCE</scope>
    <source>
        <strain evidence="14">JCM 5016</strain>
    </source>
</reference>
<dbReference type="GO" id="GO:0000287">
    <property type="term" value="F:magnesium ion binding"/>
    <property type="evidence" value="ECO:0007669"/>
    <property type="project" value="UniProtKB-UniRule"/>
</dbReference>
<dbReference type="EC" id="2.2.1.7" evidence="11"/>
<dbReference type="FunFam" id="3.40.50.920:FF:000002">
    <property type="entry name" value="1-deoxy-D-xylulose-5-phosphate synthase"/>
    <property type="match status" value="1"/>
</dbReference>
<dbReference type="CDD" id="cd02007">
    <property type="entry name" value="TPP_DXS"/>
    <property type="match status" value="1"/>
</dbReference>
<evidence type="ECO:0000256" key="4">
    <source>
        <dbReference type="ARBA" id="ARBA00022679"/>
    </source>
</evidence>
<evidence type="ECO:0000256" key="12">
    <source>
        <dbReference type="SAM" id="MobiDB-lite"/>
    </source>
</evidence>
<feature type="binding site" evidence="11">
    <location>
        <position position="185"/>
    </location>
    <ligand>
        <name>Mg(2+)</name>
        <dbReference type="ChEBI" id="CHEBI:18420"/>
    </ligand>
</feature>
<name>A0A918VC48_9ACTN</name>
<feature type="binding site" evidence="11">
    <location>
        <position position="326"/>
    </location>
    <ligand>
        <name>thiamine diphosphate</name>
        <dbReference type="ChEBI" id="CHEBI:58937"/>
    </ligand>
</feature>
<evidence type="ECO:0000256" key="7">
    <source>
        <dbReference type="ARBA" id="ARBA00022977"/>
    </source>
</evidence>